<feature type="compositionally biased region" description="Basic and acidic residues" evidence="1">
    <location>
        <begin position="182"/>
        <end position="195"/>
    </location>
</feature>
<keyword evidence="3" id="KW-1185">Reference proteome</keyword>
<dbReference type="EMBL" id="LR899011">
    <property type="protein sequence ID" value="CAD7084862.1"/>
    <property type="molecule type" value="Genomic_DNA"/>
</dbReference>
<sequence>MEEQKKNEVTVQGFGNPVPAAFGSEQADSRPSVSNDCSASVVGTLATVASNVTSVREELELAPVMDPFRRSSIFRRSPPTRAQAPTIATPSGKRIAGVFEEEESLTPIHPSDALGNDQSGAAFTALGKKIMELCEFIKERRNIHQNIRAMIRGIRLTYGKAQVERIGKVNQATQVTPVQNTKGEKAGKRLREKLNDSTGQQTPKRKKDSTPKKAEFMKSTSEATRENTAVATSRKGIEPSKADAEAWRKVEPRKRNYRRKIRPEVIFISKRGEGSYADILRKVKADPELTNLGNNVSRIRRSQKGDLMLELKKSKDVTADKFLS</sequence>
<gene>
    <name evidence="2" type="ORF">HERILL_LOCUS7736</name>
</gene>
<evidence type="ECO:0000313" key="3">
    <source>
        <dbReference type="Proteomes" id="UP000594454"/>
    </source>
</evidence>
<proteinExistence type="predicted"/>
<name>A0A7R8YTD2_HERIL</name>
<dbReference type="InParanoid" id="A0A7R8YTD2"/>
<organism evidence="2 3">
    <name type="scientific">Hermetia illucens</name>
    <name type="common">Black soldier fly</name>
    <dbReference type="NCBI Taxonomy" id="343691"/>
    <lineage>
        <taxon>Eukaryota</taxon>
        <taxon>Metazoa</taxon>
        <taxon>Ecdysozoa</taxon>
        <taxon>Arthropoda</taxon>
        <taxon>Hexapoda</taxon>
        <taxon>Insecta</taxon>
        <taxon>Pterygota</taxon>
        <taxon>Neoptera</taxon>
        <taxon>Endopterygota</taxon>
        <taxon>Diptera</taxon>
        <taxon>Brachycera</taxon>
        <taxon>Stratiomyomorpha</taxon>
        <taxon>Stratiomyidae</taxon>
        <taxon>Hermetiinae</taxon>
        <taxon>Hermetia</taxon>
    </lineage>
</organism>
<feature type="region of interest" description="Disordered" evidence="1">
    <location>
        <begin position="174"/>
        <end position="237"/>
    </location>
</feature>
<dbReference type="AlphaFoldDB" id="A0A7R8YTD2"/>
<evidence type="ECO:0000313" key="2">
    <source>
        <dbReference type="EMBL" id="CAD7084862.1"/>
    </source>
</evidence>
<feature type="region of interest" description="Disordered" evidence="1">
    <location>
        <begin position="1"/>
        <end position="31"/>
    </location>
</feature>
<dbReference type="Proteomes" id="UP000594454">
    <property type="component" value="Chromosome 3"/>
</dbReference>
<accession>A0A7R8YTD2</accession>
<feature type="compositionally biased region" description="Polar residues" evidence="1">
    <location>
        <begin position="218"/>
        <end position="231"/>
    </location>
</feature>
<protein>
    <submittedName>
        <fullName evidence="2">Uncharacterized protein</fullName>
    </submittedName>
</protein>
<reference evidence="2 3" key="1">
    <citation type="submission" date="2020-11" db="EMBL/GenBank/DDBJ databases">
        <authorList>
            <person name="Wallbank WR R."/>
            <person name="Pardo Diaz C."/>
            <person name="Kozak K."/>
            <person name="Martin S."/>
            <person name="Jiggins C."/>
            <person name="Moest M."/>
            <person name="Warren A I."/>
            <person name="Generalovic N T."/>
            <person name="Byers J.R.P. K."/>
            <person name="Montejo-Kovacevich G."/>
            <person name="Yen C E."/>
        </authorList>
    </citation>
    <scope>NUCLEOTIDE SEQUENCE [LARGE SCALE GENOMIC DNA]</scope>
</reference>
<evidence type="ECO:0000256" key="1">
    <source>
        <dbReference type="SAM" id="MobiDB-lite"/>
    </source>
</evidence>